<sequence length="162" mass="17720">MLRVVSTYGKVTPMIIDDVHRGIHKRKKRKRIGRGVGSGHGKTSGRGHKGYGSRAGSSTRRGFEGGQTPIFMRVAKRGFNNRAFADVVAIINLYDLEKHFQDGEDVTPEALKKKGLVHGNFDAVKLLGNGELTKKLNVKLHRFSASAEDKVTSIGGKVEPIV</sequence>
<evidence type="ECO:0000256" key="5">
    <source>
        <dbReference type="RuleBase" id="RU003888"/>
    </source>
</evidence>
<evidence type="ECO:0000313" key="8">
    <source>
        <dbReference type="EMBL" id="TWT63078.1"/>
    </source>
</evidence>
<comment type="caution">
    <text evidence="8">The sequence shown here is derived from an EMBL/GenBank/DDBJ whole genome shotgun (WGS) entry which is preliminary data.</text>
</comment>
<dbReference type="InterPro" id="IPR005749">
    <property type="entry name" value="Ribosomal_uL15_bac-type"/>
</dbReference>
<evidence type="ECO:0000313" key="9">
    <source>
        <dbReference type="Proteomes" id="UP000316095"/>
    </source>
</evidence>
<evidence type="ECO:0000256" key="6">
    <source>
        <dbReference type="SAM" id="MobiDB-lite"/>
    </source>
</evidence>
<comment type="function">
    <text evidence="4">Binds to the 23S rRNA.</text>
</comment>
<evidence type="ECO:0000256" key="1">
    <source>
        <dbReference type="ARBA" id="ARBA00007320"/>
    </source>
</evidence>
<accession>A0A5C5XK51</accession>
<dbReference type="PANTHER" id="PTHR12934">
    <property type="entry name" value="50S RIBOSOMAL PROTEIN L15"/>
    <property type="match status" value="1"/>
</dbReference>
<evidence type="ECO:0000256" key="4">
    <source>
        <dbReference type="HAMAP-Rule" id="MF_01341"/>
    </source>
</evidence>
<dbReference type="GO" id="GO:0003735">
    <property type="term" value="F:structural constituent of ribosome"/>
    <property type="evidence" value="ECO:0007669"/>
    <property type="project" value="InterPro"/>
</dbReference>
<proteinExistence type="inferred from homology"/>
<dbReference type="Gene3D" id="3.100.10.10">
    <property type="match status" value="1"/>
</dbReference>
<dbReference type="SUPFAM" id="SSF52080">
    <property type="entry name" value="Ribosomal proteins L15p and L18e"/>
    <property type="match status" value="1"/>
</dbReference>
<dbReference type="GO" id="GO:0006412">
    <property type="term" value="P:translation"/>
    <property type="evidence" value="ECO:0007669"/>
    <property type="project" value="UniProtKB-UniRule"/>
</dbReference>
<dbReference type="Pfam" id="PF00828">
    <property type="entry name" value="Ribosomal_L27A"/>
    <property type="match status" value="1"/>
</dbReference>
<dbReference type="EMBL" id="SJPG01000001">
    <property type="protein sequence ID" value="TWT63078.1"/>
    <property type="molecule type" value="Genomic_DNA"/>
</dbReference>
<keyword evidence="4" id="KW-0699">rRNA-binding</keyword>
<feature type="region of interest" description="Disordered" evidence="6">
    <location>
        <begin position="22"/>
        <end position="63"/>
    </location>
</feature>
<gene>
    <name evidence="8" type="primary">rplO_1</name>
    <name evidence="4" type="synonym">rplO</name>
    <name evidence="8" type="ORF">Pan54_38290</name>
</gene>
<dbReference type="Proteomes" id="UP000316095">
    <property type="component" value="Unassembled WGS sequence"/>
</dbReference>
<dbReference type="AlphaFoldDB" id="A0A5C5XK51"/>
<evidence type="ECO:0000259" key="7">
    <source>
        <dbReference type="Pfam" id="PF00828"/>
    </source>
</evidence>
<keyword evidence="2 4" id="KW-0689">Ribosomal protein</keyword>
<keyword evidence="4" id="KW-0694">RNA-binding</keyword>
<name>A0A5C5XK51_9PLAN</name>
<feature type="domain" description="Large ribosomal subunit protein uL15/eL18" evidence="7">
    <location>
        <begin position="90"/>
        <end position="159"/>
    </location>
</feature>
<dbReference type="InterPro" id="IPR001196">
    <property type="entry name" value="Ribosomal_uL15_CS"/>
</dbReference>
<evidence type="ECO:0000256" key="2">
    <source>
        <dbReference type="ARBA" id="ARBA00022980"/>
    </source>
</evidence>
<dbReference type="NCBIfam" id="TIGR01071">
    <property type="entry name" value="rplO_bact"/>
    <property type="match status" value="1"/>
</dbReference>
<comment type="subunit">
    <text evidence="4">Part of the 50S ribosomal subunit.</text>
</comment>
<feature type="compositionally biased region" description="Basic residues" evidence="6">
    <location>
        <begin position="22"/>
        <end position="33"/>
    </location>
</feature>
<reference evidence="8 9" key="1">
    <citation type="submission" date="2019-02" db="EMBL/GenBank/DDBJ databases">
        <title>Deep-cultivation of Planctomycetes and their phenomic and genomic characterization uncovers novel biology.</title>
        <authorList>
            <person name="Wiegand S."/>
            <person name="Jogler M."/>
            <person name="Boedeker C."/>
            <person name="Pinto D."/>
            <person name="Vollmers J."/>
            <person name="Rivas-Marin E."/>
            <person name="Kohn T."/>
            <person name="Peeters S.H."/>
            <person name="Heuer A."/>
            <person name="Rast P."/>
            <person name="Oberbeckmann S."/>
            <person name="Bunk B."/>
            <person name="Jeske O."/>
            <person name="Meyerdierks A."/>
            <person name="Storesund J.E."/>
            <person name="Kallscheuer N."/>
            <person name="Luecker S."/>
            <person name="Lage O.M."/>
            <person name="Pohl T."/>
            <person name="Merkel B.J."/>
            <person name="Hornburger P."/>
            <person name="Mueller R.-W."/>
            <person name="Bruemmer F."/>
            <person name="Labrenz M."/>
            <person name="Spormann A.M."/>
            <person name="Op Den Camp H."/>
            <person name="Overmann J."/>
            <person name="Amann R."/>
            <person name="Jetten M.S.M."/>
            <person name="Mascher T."/>
            <person name="Medema M.H."/>
            <person name="Devos D.P."/>
            <person name="Kaster A.-K."/>
            <person name="Ovreas L."/>
            <person name="Rohde M."/>
            <person name="Galperin M.Y."/>
            <person name="Jogler C."/>
        </authorList>
    </citation>
    <scope>NUCLEOTIDE SEQUENCE [LARGE SCALE GENOMIC DNA]</scope>
    <source>
        <strain evidence="8 9">Pan54</strain>
    </source>
</reference>
<comment type="similarity">
    <text evidence="1 4 5">Belongs to the universal ribosomal protein uL15 family.</text>
</comment>
<dbReference type="GO" id="GO:0019843">
    <property type="term" value="F:rRNA binding"/>
    <property type="evidence" value="ECO:0007669"/>
    <property type="project" value="UniProtKB-UniRule"/>
</dbReference>
<protein>
    <recommendedName>
        <fullName evidence="4">Large ribosomal subunit protein uL15</fullName>
    </recommendedName>
</protein>
<dbReference type="InterPro" id="IPR030878">
    <property type="entry name" value="Ribosomal_uL15"/>
</dbReference>
<dbReference type="InterPro" id="IPR036227">
    <property type="entry name" value="Ribosomal_uL15/eL18_sf"/>
</dbReference>
<keyword evidence="9" id="KW-1185">Reference proteome</keyword>
<dbReference type="GO" id="GO:0022625">
    <property type="term" value="C:cytosolic large ribosomal subunit"/>
    <property type="evidence" value="ECO:0007669"/>
    <property type="project" value="TreeGrafter"/>
</dbReference>
<dbReference type="PROSITE" id="PS00475">
    <property type="entry name" value="RIBOSOMAL_L15"/>
    <property type="match status" value="1"/>
</dbReference>
<evidence type="ECO:0000256" key="3">
    <source>
        <dbReference type="ARBA" id="ARBA00023274"/>
    </source>
</evidence>
<keyword evidence="3 4" id="KW-0687">Ribonucleoprotein</keyword>
<organism evidence="8 9">
    <name type="scientific">Rubinisphaera italica</name>
    <dbReference type="NCBI Taxonomy" id="2527969"/>
    <lineage>
        <taxon>Bacteria</taxon>
        <taxon>Pseudomonadati</taxon>
        <taxon>Planctomycetota</taxon>
        <taxon>Planctomycetia</taxon>
        <taxon>Planctomycetales</taxon>
        <taxon>Planctomycetaceae</taxon>
        <taxon>Rubinisphaera</taxon>
    </lineage>
</organism>
<dbReference type="PANTHER" id="PTHR12934:SF11">
    <property type="entry name" value="LARGE RIBOSOMAL SUBUNIT PROTEIN UL15M"/>
    <property type="match status" value="1"/>
</dbReference>
<dbReference type="InterPro" id="IPR021131">
    <property type="entry name" value="Ribosomal_uL15/eL18"/>
</dbReference>
<dbReference type="HAMAP" id="MF_01341">
    <property type="entry name" value="Ribosomal_uL15"/>
    <property type="match status" value="1"/>
</dbReference>